<evidence type="ECO:0000313" key="14">
    <source>
        <dbReference type="Proteomes" id="UP001590951"/>
    </source>
</evidence>
<keyword evidence="8" id="KW-0449">Lipoprotein</keyword>
<dbReference type="EMBL" id="JBHFEH010000053">
    <property type="protein sequence ID" value="KAL2050059.1"/>
    <property type="molecule type" value="Genomic_DNA"/>
</dbReference>
<feature type="signal peptide" evidence="11">
    <location>
        <begin position="1"/>
        <end position="18"/>
    </location>
</feature>
<feature type="binding site" description="axial binding residue" evidence="9">
    <location>
        <position position="67"/>
    </location>
    <ligand>
        <name>heme</name>
        <dbReference type="ChEBI" id="CHEBI:30413"/>
    </ligand>
    <ligandPart>
        <name>Fe</name>
        <dbReference type="ChEBI" id="CHEBI:18248"/>
    </ligandPart>
</feature>
<organism evidence="13 14">
    <name type="scientific">Lepraria finkii</name>
    <dbReference type="NCBI Taxonomy" id="1340010"/>
    <lineage>
        <taxon>Eukaryota</taxon>
        <taxon>Fungi</taxon>
        <taxon>Dikarya</taxon>
        <taxon>Ascomycota</taxon>
        <taxon>Pezizomycotina</taxon>
        <taxon>Lecanoromycetes</taxon>
        <taxon>OSLEUM clade</taxon>
        <taxon>Lecanoromycetidae</taxon>
        <taxon>Lecanorales</taxon>
        <taxon>Lecanorineae</taxon>
        <taxon>Stereocaulaceae</taxon>
        <taxon>Lepraria</taxon>
    </lineage>
</organism>
<proteinExistence type="inferred from homology"/>
<reference evidence="13 14" key="1">
    <citation type="submission" date="2024-09" db="EMBL/GenBank/DDBJ databases">
        <title>Rethinking Asexuality: The Enigmatic Case of Functional Sexual Genes in Lepraria (Stereocaulaceae).</title>
        <authorList>
            <person name="Doellman M."/>
            <person name="Sun Y."/>
            <person name="Barcenas-Pena A."/>
            <person name="Lumbsch H.T."/>
            <person name="Grewe F."/>
        </authorList>
    </citation>
    <scope>NUCLEOTIDE SEQUENCE [LARGE SCALE GENOMIC DNA]</scope>
    <source>
        <strain evidence="13 14">Grewe 0041</strain>
    </source>
</reference>
<evidence type="ECO:0000256" key="8">
    <source>
        <dbReference type="ARBA" id="ARBA00023288"/>
    </source>
</evidence>
<keyword evidence="10" id="KW-1133">Transmembrane helix</keyword>
<name>A0ABR4AZK4_9LECA</name>
<feature type="disulfide bond" evidence="9">
    <location>
        <begin position="63"/>
        <end position="70"/>
    </location>
</feature>
<keyword evidence="7 9" id="KW-1015">Disulfide bond</keyword>
<feature type="domain" description="CFEM" evidence="12">
    <location>
        <begin position="120"/>
        <end position="230"/>
    </location>
</feature>
<comment type="similarity">
    <text evidence="3">Belongs to the RBT5 family.</text>
</comment>
<dbReference type="Proteomes" id="UP001590951">
    <property type="component" value="Unassembled WGS sequence"/>
</dbReference>
<dbReference type="Pfam" id="PF05730">
    <property type="entry name" value="CFEM"/>
    <property type="match status" value="2"/>
</dbReference>
<evidence type="ECO:0000256" key="9">
    <source>
        <dbReference type="PROSITE-ProRule" id="PRU01356"/>
    </source>
</evidence>
<feature type="disulfide bond" evidence="9">
    <location>
        <begin position="170"/>
        <end position="203"/>
    </location>
</feature>
<evidence type="ECO:0000256" key="1">
    <source>
        <dbReference type="ARBA" id="ARBA00004589"/>
    </source>
</evidence>
<protein>
    <recommendedName>
        <fullName evidence="12">CFEM domain-containing protein</fullName>
    </recommendedName>
</protein>
<feature type="domain" description="CFEM" evidence="12">
    <location>
        <begin position="21"/>
        <end position="129"/>
    </location>
</feature>
<keyword evidence="5" id="KW-0325">Glycoprotein</keyword>
<evidence type="ECO:0000259" key="12">
    <source>
        <dbReference type="PROSITE" id="PS52012"/>
    </source>
</evidence>
<keyword evidence="10" id="KW-0812">Transmembrane</keyword>
<feature type="transmembrane region" description="Helical" evidence="10">
    <location>
        <begin position="234"/>
        <end position="252"/>
    </location>
</feature>
<feature type="disulfide bond" evidence="9">
    <location>
        <begin position="147"/>
        <end position="187"/>
    </location>
</feature>
<evidence type="ECO:0000313" key="13">
    <source>
        <dbReference type="EMBL" id="KAL2050059.1"/>
    </source>
</evidence>
<keyword evidence="6 11" id="KW-0732">Signal</keyword>
<accession>A0ABR4AZK4</accession>
<gene>
    <name evidence="13" type="ORF">ABVK25_009667</name>
</gene>
<comment type="caution">
    <text evidence="13">The sequence shown here is derived from an EMBL/GenBank/DDBJ whole genome shotgun (WGS) entry which is preliminary data.</text>
</comment>
<dbReference type="SMART" id="SM00747">
    <property type="entry name" value="CFEM"/>
    <property type="match status" value="2"/>
</dbReference>
<evidence type="ECO:0000256" key="6">
    <source>
        <dbReference type="ARBA" id="ARBA00022729"/>
    </source>
</evidence>
<evidence type="ECO:0000256" key="7">
    <source>
        <dbReference type="ARBA" id="ARBA00023157"/>
    </source>
</evidence>
<keyword evidence="9" id="KW-0408">Iron</keyword>
<keyword evidence="9" id="KW-0479">Metal-binding</keyword>
<keyword evidence="4" id="KW-0964">Secreted</keyword>
<evidence type="ECO:0000256" key="4">
    <source>
        <dbReference type="ARBA" id="ARBA00022525"/>
    </source>
</evidence>
<dbReference type="InterPro" id="IPR008427">
    <property type="entry name" value="Extracellular_membr_CFEM_dom"/>
</dbReference>
<evidence type="ECO:0000256" key="5">
    <source>
        <dbReference type="ARBA" id="ARBA00022622"/>
    </source>
</evidence>
<feature type="disulfide bond" evidence="9">
    <location>
        <begin position="151"/>
        <end position="182"/>
    </location>
</feature>
<keyword evidence="14" id="KW-1185">Reference proteome</keyword>
<keyword evidence="9" id="KW-0349">Heme</keyword>
<comment type="caution">
    <text evidence="9">Lacks conserved residue(s) required for the propagation of feature annotation.</text>
</comment>
<sequence>MHFTPLSFVAVLAGSAVCMPQAASPITPSTTPAPTASGNTSSVHAYPLCAQICANETLPTTKCNVFDIQCACSTDYRSKLAACEESSCHGTDINAAVAIEQQLCAPTYSNNATLSSQVATAVAAATSTAGYYTKGEDPTEPLNYPPCAQSCANAHDFYGCGSYSNKSCICKSPSYASVMWSCYQSFCSSSDMQVVVDLSDALCVSLGGTGNFSSSSNSSVLPFTGGAPPTLAPVGLWIPLSIAGAVMALLLVL</sequence>
<keyword evidence="10" id="KW-0472">Membrane</keyword>
<evidence type="ECO:0000256" key="2">
    <source>
        <dbReference type="ARBA" id="ARBA00004613"/>
    </source>
</evidence>
<evidence type="ECO:0000256" key="11">
    <source>
        <dbReference type="SAM" id="SignalP"/>
    </source>
</evidence>
<evidence type="ECO:0000256" key="10">
    <source>
        <dbReference type="SAM" id="Phobius"/>
    </source>
</evidence>
<keyword evidence="5" id="KW-0336">GPI-anchor</keyword>
<comment type="subcellular location">
    <subcellularLocation>
        <location evidence="1">Membrane</location>
        <topology evidence="1">Lipid-anchor</topology>
        <topology evidence="1">GPI-anchor</topology>
    </subcellularLocation>
    <subcellularLocation>
        <location evidence="2">Secreted</location>
    </subcellularLocation>
</comment>
<dbReference type="PROSITE" id="PS52012">
    <property type="entry name" value="CFEM"/>
    <property type="match status" value="2"/>
</dbReference>
<evidence type="ECO:0000256" key="3">
    <source>
        <dbReference type="ARBA" id="ARBA00010031"/>
    </source>
</evidence>
<feature type="chain" id="PRO_5046933013" description="CFEM domain-containing protein" evidence="11">
    <location>
        <begin position="19"/>
        <end position="253"/>
    </location>
</feature>